<dbReference type="Gene3D" id="3.40.30.10">
    <property type="entry name" value="Glutaredoxin"/>
    <property type="match status" value="1"/>
</dbReference>
<dbReference type="InterPro" id="IPR036249">
    <property type="entry name" value="Thioredoxin-like_sf"/>
</dbReference>
<name>A0AAU6WN83_9FLAO</name>
<dbReference type="EMBL" id="CP154834">
    <property type="protein sequence ID" value="XAO74023.1"/>
    <property type="molecule type" value="Genomic_DNA"/>
</dbReference>
<proteinExistence type="predicted"/>
<dbReference type="Proteomes" id="UP001463665">
    <property type="component" value="Chromosome"/>
</dbReference>
<evidence type="ECO:0000313" key="2">
    <source>
        <dbReference type="Proteomes" id="UP001463665"/>
    </source>
</evidence>
<gene>
    <name evidence="1" type="ORF">AAFP95_20510</name>
</gene>
<protein>
    <submittedName>
        <fullName evidence="1">Thioredoxin family protein</fullName>
    </submittedName>
</protein>
<organism evidence="1 2">
    <name type="scientific">Chryseobacterium endophyticum</name>
    <dbReference type="NCBI Taxonomy" id="1854762"/>
    <lineage>
        <taxon>Bacteria</taxon>
        <taxon>Pseudomonadati</taxon>
        <taxon>Bacteroidota</taxon>
        <taxon>Flavobacteriia</taxon>
        <taxon>Flavobacteriales</taxon>
        <taxon>Weeksellaceae</taxon>
        <taxon>Chryseobacterium group</taxon>
        <taxon>Chryseobacterium</taxon>
    </lineage>
</organism>
<dbReference type="RefSeq" id="WP_345766317.1">
    <property type="nucleotide sequence ID" value="NZ_CP154834.1"/>
</dbReference>
<dbReference type="AlphaFoldDB" id="A0AAU6WN83"/>
<sequence>MIYYEIFENTFDGGIAFVSVKFCSAKGRCDFEKALTEAKAKNKNVLLMFHASWCKWCHTMENNMKLPETKPVFEKNLLPLMWTCRKWEIRKNLKIPAVKS</sequence>
<reference evidence="1 2" key="1">
    <citation type="submission" date="2024-04" db="EMBL/GenBank/DDBJ databases">
        <title>Genome sequencing and assembly of rice foliar adapted Chryseobacterium endophyticum OsEnb-ALM-A6.</title>
        <authorList>
            <person name="Kumar S."/>
            <person name="Javed M."/>
            <person name="Chouhan V."/>
            <person name="Charishma K."/>
            <person name="Patel A."/>
            <person name="Kumar M."/>
            <person name="Sahu K.P."/>
            <person name="Kumar A."/>
        </authorList>
    </citation>
    <scope>NUCLEOTIDE SEQUENCE [LARGE SCALE GENOMIC DNA]</scope>
    <source>
        <strain evidence="1 2">OsEnb-ALM-A6</strain>
    </source>
</reference>
<dbReference type="SUPFAM" id="SSF52833">
    <property type="entry name" value="Thioredoxin-like"/>
    <property type="match status" value="1"/>
</dbReference>
<evidence type="ECO:0000313" key="1">
    <source>
        <dbReference type="EMBL" id="XAO74023.1"/>
    </source>
</evidence>
<accession>A0AAU6WN83</accession>
<dbReference type="Pfam" id="PF13899">
    <property type="entry name" value="Thioredoxin_7"/>
    <property type="match status" value="1"/>
</dbReference>
<keyword evidence="2" id="KW-1185">Reference proteome</keyword>